<protein>
    <submittedName>
        <fullName evidence="1">Uncharacterized protein</fullName>
    </submittedName>
</protein>
<proteinExistence type="predicted"/>
<keyword evidence="2" id="KW-1185">Reference proteome</keyword>
<dbReference type="AlphaFoldDB" id="A0A9K3P2M9"/>
<comment type="caution">
    <text evidence="1">The sequence shown here is derived from an EMBL/GenBank/DDBJ whole genome shotgun (WGS) entry which is preliminary data.</text>
</comment>
<reference evidence="1" key="1">
    <citation type="journal article" date="2017" name="Nature">
        <title>The sunflower genome provides insights into oil metabolism, flowering and Asterid evolution.</title>
        <authorList>
            <person name="Badouin H."/>
            <person name="Gouzy J."/>
            <person name="Grassa C.J."/>
            <person name="Murat F."/>
            <person name="Staton S.E."/>
            <person name="Cottret L."/>
            <person name="Lelandais-Briere C."/>
            <person name="Owens G.L."/>
            <person name="Carrere S."/>
            <person name="Mayjonade B."/>
            <person name="Legrand L."/>
            <person name="Gill N."/>
            <person name="Kane N.C."/>
            <person name="Bowers J.E."/>
            <person name="Hubner S."/>
            <person name="Bellec A."/>
            <person name="Berard A."/>
            <person name="Berges H."/>
            <person name="Blanchet N."/>
            <person name="Boniface M.C."/>
            <person name="Brunel D."/>
            <person name="Catrice O."/>
            <person name="Chaidir N."/>
            <person name="Claudel C."/>
            <person name="Donnadieu C."/>
            <person name="Faraut T."/>
            <person name="Fievet G."/>
            <person name="Helmstetter N."/>
            <person name="King M."/>
            <person name="Knapp S.J."/>
            <person name="Lai Z."/>
            <person name="Le Paslier M.C."/>
            <person name="Lippi Y."/>
            <person name="Lorenzon L."/>
            <person name="Mandel J.R."/>
            <person name="Marage G."/>
            <person name="Marchand G."/>
            <person name="Marquand E."/>
            <person name="Bret-Mestries E."/>
            <person name="Morien E."/>
            <person name="Nambeesan S."/>
            <person name="Nguyen T."/>
            <person name="Pegot-Espagnet P."/>
            <person name="Pouilly N."/>
            <person name="Raftis F."/>
            <person name="Sallet E."/>
            <person name="Schiex T."/>
            <person name="Thomas J."/>
            <person name="Vandecasteele C."/>
            <person name="Vares D."/>
            <person name="Vear F."/>
            <person name="Vautrin S."/>
            <person name="Crespi M."/>
            <person name="Mangin B."/>
            <person name="Burke J.M."/>
            <person name="Salse J."/>
            <person name="Munos S."/>
            <person name="Vincourt P."/>
            <person name="Rieseberg L.H."/>
            <person name="Langlade N.B."/>
        </authorList>
    </citation>
    <scope>NUCLEOTIDE SEQUENCE</scope>
    <source>
        <tissue evidence="1">Leaves</tissue>
    </source>
</reference>
<dbReference type="EMBL" id="MNCJ02000316">
    <property type="protein sequence ID" value="KAF5821135.1"/>
    <property type="molecule type" value="Genomic_DNA"/>
</dbReference>
<name>A0A9K3P2M9_HELAN</name>
<dbReference type="Gramene" id="mRNA:HanXRQr2_Chr01g0010281">
    <property type="protein sequence ID" value="CDS:HanXRQr2_Chr01g0010281.1"/>
    <property type="gene ID" value="HanXRQr2_Chr01g0010281"/>
</dbReference>
<reference evidence="1" key="2">
    <citation type="submission" date="2020-06" db="EMBL/GenBank/DDBJ databases">
        <title>Helianthus annuus Genome sequencing and assembly Release 2.</title>
        <authorList>
            <person name="Gouzy J."/>
            <person name="Langlade N."/>
            <person name="Munos S."/>
        </authorList>
    </citation>
    <scope>NUCLEOTIDE SEQUENCE</scope>
    <source>
        <tissue evidence="1">Leaves</tissue>
    </source>
</reference>
<accession>A0A9K3P2M9</accession>
<evidence type="ECO:0000313" key="2">
    <source>
        <dbReference type="Proteomes" id="UP000215914"/>
    </source>
</evidence>
<gene>
    <name evidence="1" type="ORF">HanXRQr2_Chr01g0010281</name>
</gene>
<organism evidence="1 2">
    <name type="scientific">Helianthus annuus</name>
    <name type="common">Common sunflower</name>
    <dbReference type="NCBI Taxonomy" id="4232"/>
    <lineage>
        <taxon>Eukaryota</taxon>
        <taxon>Viridiplantae</taxon>
        <taxon>Streptophyta</taxon>
        <taxon>Embryophyta</taxon>
        <taxon>Tracheophyta</taxon>
        <taxon>Spermatophyta</taxon>
        <taxon>Magnoliopsida</taxon>
        <taxon>eudicotyledons</taxon>
        <taxon>Gunneridae</taxon>
        <taxon>Pentapetalae</taxon>
        <taxon>asterids</taxon>
        <taxon>campanulids</taxon>
        <taxon>Asterales</taxon>
        <taxon>Asteraceae</taxon>
        <taxon>Asteroideae</taxon>
        <taxon>Heliantheae alliance</taxon>
        <taxon>Heliantheae</taxon>
        <taxon>Helianthus</taxon>
    </lineage>
</organism>
<evidence type="ECO:0000313" key="1">
    <source>
        <dbReference type="EMBL" id="KAF5821135.1"/>
    </source>
</evidence>
<dbReference type="Proteomes" id="UP000215914">
    <property type="component" value="Unassembled WGS sequence"/>
</dbReference>
<sequence length="123" mass="13926">MKVTVGVIRRVLNLRDNDSDPTIVSERLVKGLWCRMGFAGSVNGRMQKTSFSHAYKFMAHCVLHALSHRKGGYDETQDYIMNIIACLVLNRPYNISQVIFDHMSENVKDGSKSFLCILGLSRC</sequence>